<dbReference type="Gene3D" id="2.170.150.20">
    <property type="entry name" value="Peptide methionine sulfoxide reductase"/>
    <property type="match status" value="1"/>
</dbReference>
<gene>
    <name evidence="7" type="ORF">PMYSY11_3007</name>
</gene>
<feature type="chain" id="PRO_5024842832" description="peptide-methionine (R)-S-oxide reductase" evidence="5">
    <location>
        <begin position="26"/>
        <end position="173"/>
    </location>
</feature>
<dbReference type="InterPro" id="IPR028427">
    <property type="entry name" value="Met_Sox_Rdtase_MsrB"/>
</dbReference>
<dbReference type="EMBL" id="LR215729">
    <property type="protein sequence ID" value="VEV98051.1"/>
    <property type="molecule type" value="Genomic_DNA"/>
</dbReference>
<dbReference type="GO" id="GO:0033743">
    <property type="term" value="F:peptide-methionine (R)-S-oxide reductase activity"/>
    <property type="evidence" value="ECO:0007669"/>
    <property type="project" value="UniProtKB-EC"/>
</dbReference>
<dbReference type="InterPro" id="IPR002579">
    <property type="entry name" value="Met_Sox_Rdtase_MsrB_dom"/>
</dbReference>
<dbReference type="AlphaFoldDB" id="A0A653E7I9"/>
<evidence type="ECO:0000256" key="4">
    <source>
        <dbReference type="ARBA" id="ARBA00048488"/>
    </source>
</evidence>
<evidence type="ECO:0000256" key="5">
    <source>
        <dbReference type="SAM" id="SignalP"/>
    </source>
</evidence>
<sequence>MKRRALIQSIALLPAVSLLGNFAQAAETDPARTPTVKMLDKDHEQWREQVSAEAYDVLFEENTERPGSSPLNHEEREGTYICAACYLPLFESSNKFDSGTGWPSFTQPIAGHMATKRDFKLILPRTEYHCARCEGHQGHVFDDGPPPRGERWCNNGLALKFIVAGETLPPLRS</sequence>
<evidence type="ECO:0000256" key="3">
    <source>
        <dbReference type="ARBA" id="ARBA00023002"/>
    </source>
</evidence>
<dbReference type="GO" id="GO:0006979">
    <property type="term" value="P:response to oxidative stress"/>
    <property type="evidence" value="ECO:0007669"/>
    <property type="project" value="InterPro"/>
</dbReference>
<feature type="signal peptide" evidence="5">
    <location>
        <begin position="1"/>
        <end position="25"/>
    </location>
</feature>
<keyword evidence="2" id="KW-0862">Zinc</keyword>
<dbReference type="InterPro" id="IPR011057">
    <property type="entry name" value="Mss4-like_sf"/>
</dbReference>
<keyword evidence="5" id="KW-0732">Signal</keyword>
<dbReference type="PANTHER" id="PTHR10173:SF57">
    <property type="entry name" value="PEPTIDE-METHIONINE (R)-S-OXIDE REDUCTASE"/>
    <property type="match status" value="1"/>
</dbReference>
<dbReference type="GO" id="GO:0030091">
    <property type="term" value="P:protein repair"/>
    <property type="evidence" value="ECO:0007669"/>
    <property type="project" value="InterPro"/>
</dbReference>
<organism evidence="7">
    <name type="scientific">Pseudomonas marincola</name>
    <dbReference type="NCBI Taxonomy" id="437900"/>
    <lineage>
        <taxon>Bacteria</taxon>
        <taxon>Pseudomonadati</taxon>
        <taxon>Pseudomonadota</taxon>
        <taxon>Gammaproteobacteria</taxon>
        <taxon>Pseudomonadales</taxon>
        <taxon>Pseudomonadaceae</taxon>
        <taxon>Pseudomonas</taxon>
    </lineage>
</organism>
<keyword evidence="3" id="KW-0560">Oxidoreductase</keyword>
<name>A0A653E7I9_9PSED</name>
<comment type="catalytic activity">
    <reaction evidence="4">
        <text>L-methionyl-[protein] + [thioredoxin]-disulfide + H2O = L-methionyl-(R)-S-oxide-[protein] + [thioredoxin]-dithiol</text>
        <dbReference type="Rhea" id="RHEA:24164"/>
        <dbReference type="Rhea" id="RHEA-COMP:10698"/>
        <dbReference type="Rhea" id="RHEA-COMP:10700"/>
        <dbReference type="Rhea" id="RHEA-COMP:12313"/>
        <dbReference type="Rhea" id="RHEA-COMP:12314"/>
        <dbReference type="ChEBI" id="CHEBI:15377"/>
        <dbReference type="ChEBI" id="CHEBI:16044"/>
        <dbReference type="ChEBI" id="CHEBI:29950"/>
        <dbReference type="ChEBI" id="CHEBI:45764"/>
        <dbReference type="ChEBI" id="CHEBI:50058"/>
        <dbReference type="EC" id="1.8.4.12"/>
    </reaction>
</comment>
<reference evidence="7" key="1">
    <citation type="submission" date="2019-02" db="EMBL/GenBank/DDBJ databases">
        <authorList>
            <consortium name="Genoscope - CEA"/>
            <person name="William W."/>
        </authorList>
    </citation>
    <scope>NUCLEOTIDE SEQUENCE [LARGE SCALE GENOMIC DNA]</scope>
    <source>
        <strain evidence="7">YSy11</strain>
    </source>
</reference>
<protein>
    <recommendedName>
        <fullName evidence="1">peptide-methionine (R)-S-oxide reductase</fullName>
        <ecNumber evidence="1">1.8.4.12</ecNumber>
    </recommendedName>
</protein>
<dbReference type="Pfam" id="PF01641">
    <property type="entry name" value="SelR"/>
    <property type="match status" value="1"/>
</dbReference>
<dbReference type="EC" id="1.8.4.12" evidence="1"/>
<dbReference type="GO" id="GO:0005737">
    <property type="term" value="C:cytoplasm"/>
    <property type="evidence" value="ECO:0007669"/>
    <property type="project" value="TreeGrafter"/>
</dbReference>
<feature type="domain" description="MsrB" evidence="6">
    <location>
        <begin position="43"/>
        <end position="164"/>
    </location>
</feature>
<dbReference type="SUPFAM" id="SSF51316">
    <property type="entry name" value="Mss4-like"/>
    <property type="match status" value="1"/>
</dbReference>
<evidence type="ECO:0000256" key="2">
    <source>
        <dbReference type="ARBA" id="ARBA00022833"/>
    </source>
</evidence>
<dbReference type="RefSeq" id="WP_069901540.1">
    <property type="nucleotide sequence ID" value="NZ_LR215729.2"/>
</dbReference>
<dbReference type="PANTHER" id="PTHR10173">
    <property type="entry name" value="METHIONINE SULFOXIDE REDUCTASE"/>
    <property type="match status" value="1"/>
</dbReference>
<dbReference type="PROSITE" id="PS51790">
    <property type="entry name" value="MSRB"/>
    <property type="match status" value="1"/>
</dbReference>
<proteinExistence type="predicted"/>
<accession>A0A653E7I9</accession>
<evidence type="ECO:0000259" key="6">
    <source>
        <dbReference type="PROSITE" id="PS51790"/>
    </source>
</evidence>
<dbReference type="NCBIfam" id="TIGR00357">
    <property type="entry name" value="peptide-methionine (R)-S-oxide reductase MsrB"/>
    <property type="match status" value="1"/>
</dbReference>
<evidence type="ECO:0000256" key="1">
    <source>
        <dbReference type="ARBA" id="ARBA00012499"/>
    </source>
</evidence>
<evidence type="ECO:0000313" key="7">
    <source>
        <dbReference type="EMBL" id="VEV98051.1"/>
    </source>
</evidence>